<evidence type="ECO:0000313" key="1">
    <source>
        <dbReference type="EMBL" id="SCC05578.1"/>
    </source>
</evidence>
<dbReference type="STRING" id="1798183.GA0061080_102011"/>
<dbReference type="GO" id="GO:0008168">
    <property type="term" value="F:methyltransferase activity"/>
    <property type="evidence" value="ECO:0007669"/>
    <property type="project" value="UniProtKB-KW"/>
</dbReference>
<sequence length="90" mass="10690">MFIFPPTFSNSKRMNDTFDVQRDHLKFMTDLKRLLRTNGIIIFSNNKRGFKMDSIGMQNLGLTYQEITNKTLSLDFKRNKQIHCCFIVKH</sequence>
<dbReference type="GO" id="GO:0032259">
    <property type="term" value="P:methylation"/>
    <property type="evidence" value="ECO:0007669"/>
    <property type="project" value="UniProtKB-KW"/>
</dbReference>
<name>A0A1C4BFV5_9GAMM</name>
<protein>
    <submittedName>
        <fullName evidence="1">23S rRNA (Guanine2445-N2)-methyltransferase / 23S rRNA (Guanine2069-N7)-methyltransferase</fullName>
    </submittedName>
</protein>
<dbReference type="Proteomes" id="UP000199698">
    <property type="component" value="Unassembled WGS sequence"/>
</dbReference>
<dbReference type="InterPro" id="IPR029063">
    <property type="entry name" value="SAM-dependent_MTases_sf"/>
</dbReference>
<keyword evidence="2" id="KW-1185">Reference proteome</keyword>
<gene>
    <name evidence="1" type="ORF">GA0061080_102011</name>
</gene>
<keyword evidence="1" id="KW-0808">Transferase</keyword>
<organism evidence="1 2">
    <name type="scientific">Gilliamella intestini</name>
    <dbReference type="NCBI Taxonomy" id="1798183"/>
    <lineage>
        <taxon>Bacteria</taxon>
        <taxon>Pseudomonadati</taxon>
        <taxon>Pseudomonadota</taxon>
        <taxon>Gammaproteobacteria</taxon>
        <taxon>Orbales</taxon>
        <taxon>Orbaceae</taxon>
        <taxon>Gilliamella</taxon>
    </lineage>
</organism>
<dbReference type="SUPFAM" id="SSF53335">
    <property type="entry name" value="S-adenosyl-L-methionine-dependent methyltransferases"/>
    <property type="match status" value="1"/>
</dbReference>
<keyword evidence="1" id="KW-0489">Methyltransferase</keyword>
<dbReference type="Gene3D" id="3.40.50.150">
    <property type="entry name" value="Vaccinia Virus protein VP39"/>
    <property type="match status" value="1"/>
</dbReference>
<evidence type="ECO:0000313" key="2">
    <source>
        <dbReference type="Proteomes" id="UP000199698"/>
    </source>
</evidence>
<dbReference type="EMBL" id="FMBA01000020">
    <property type="protein sequence ID" value="SCC05578.1"/>
    <property type="molecule type" value="Genomic_DNA"/>
</dbReference>
<accession>A0A1C4BFV5</accession>
<proteinExistence type="predicted"/>
<dbReference type="AlphaFoldDB" id="A0A1C4BFV5"/>
<reference evidence="2" key="1">
    <citation type="submission" date="2016-08" db="EMBL/GenBank/DDBJ databases">
        <authorList>
            <person name="Varghese N."/>
            <person name="Submissions Spin"/>
        </authorList>
    </citation>
    <scope>NUCLEOTIDE SEQUENCE [LARGE SCALE GENOMIC DNA]</scope>
    <source>
        <strain evidence="2">R-53144</strain>
    </source>
</reference>